<dbReference type="PANTHER" id="PTHR43861:SF1">
    <property type="entry name" value="TRANS-ACONITATE 2-METHYLTRANSFERASE"/>
    <property type="match status" value="1"/>
</dbReference>
<evidence type="ECO:0000256" key="1">
    <source>
        <dbReference type="ARBA" id="ARBA00022603"/>
    </source>
</evidence>
<dbReference type="CDD" id="cd02440">
    <property type="entry name" value="AdoMet_MTases"/>
    <property type="match status" value="1"/>
</dbReference>
<dbReference type="AlphaFoldDB" id="A0AAD4CHW9"/>
<comment type="caution">
    <text evidence="4">The sequence shown here is derived from an EMBL/GenBank/DDBJ whole genome shotgun (WGS) entry which is preliminary data.</text>
</comment>
<proteinExistence type="predicted"/>
<protein>
    <recommendedName>
        <fullName evidence="3">Methyltransferase domain-containing protein</fullName>
    </recommendedName>
</protein>
<dbReference type="Gene3D" id="3.40.50.150">
    <property type="entry name" value="Vaccinia Virus protein VP39"/>
    <property type="match status" value="1"/>
</dbReference>
<dbReference type="InterPro" id="IPR029063">
    <property type="entry name" value="SAM-dependent_MTases_sf"/>
</dbReference>
<dbReference type="SUPFAM" id="SSF53335">
    <property type="entry name" value="S-adenosyl-L-methionine-dependent methyltransferases"/>
    <property type="match status" value="1"/>
</dbReference>
<organism evidence="4 5">
    <name type="scientific">Aspergillus nanangensis</name>
    <dbReference type="NCBI Taxonomy" id="2582783"/>
    <lineage>
        <taxon>Eukaryota</taxon>
        <taxon>Fungi</taxon>
        <taxon>Dikarya</taxon>
        <taxon>Ascomycota</taxon>
        <taxon>Pezizomycotina</taxon>
        <taxon>Eurotiomycetes</taxon>
        <taxon>Eurotiomycetidae</taxon>
        <taxon>Eurotiales</taxon>
        <taxon>Aspergillaceae</taxon>
        <taxon>Aspergillus</taxon>
        <taxon>Aspergillus subgen. Circumdati</taxon>
    </lineage>
</organism>
<dbReference type="InterPro" id="IPR041698">
    <property type="entry name" value="Methyltransf_25"/>
</dbReference>
<dbReference type="GO" id="GO:0008168">
    <property type="term" value="F:methyltransferase activity"/>
    <property type="evidence" value="ECO:0007669"/>
    <property type="project" value="UniProtKB-KW"/>
</dbReference>
<keyword evidence="1" id="KW-0489">Methyltransferase</keyword>
<evidence type="ECO:0000259" key="3">
    <source>
        <dbReference type="Pfam" id="PF13649"/>
    </source>
</evidence>
<evidence type="ECO:0000256" key="2">
    <source>
        <dbReference type="ARBA" id="ARBA00022679"/>
    </source>
</evidence>
<keyword evidence="5" id="KW-1185">Reference proteome</keyword>
<gene>
    <name evidence="4" type="ORF">FE257_011163</name>
</gene>
<evidence type="ECO:0000313" key="4">
    <source>
        <dbReference type="EMBL" id="KAF9886786.1"/>
    </source>
</evidence>
<dbReference type="EMBL" id="VCAU01000072">
    <property type="protein sequence ID" value="KAF9886786.1"/>
    <property type="molecule type" value="Genomic_DNA"/>
</dbReference>
<dbReference type="Proteomes" id="UP001194746">
    <property type="component" value="Unassembled WGS sequence"/>
</dbReference>
<dbReference type="GO" id="GO:0032259">
    <property type="term" value="P:methylation"/>
    <property type="evidence" value="ECO:0007669"/>
    <property type="project" value="UniProtKB-KW"/>
</dbReference>
<dbReference type="PANTHER" id="PTHR43861">
    <property type="entry name" value="TRANS-ACONITATE 2-METHYLTRANSFERASE-RELATED"/>
    <property type="match status" value="1"/>
</dbReference>
<dbReference type="Pfam" id="PF13649">
    <property type="entry name" value="Methyltransf_25"/>
    <property type="match status" value="1"/>
</dbReference>
<name>A0AAD4CHW9_ASPNN</name>
<reference evidence="4" key="1">
    <citation type="journal article" date="2019" name="Beilstein J. Org. Chem.">
        <title>Nanangenines: drimane sesquiterpenoids as the dominant metabolite cohort of a novel Australian fungus, Aspergillus nanangensis.</title>
        <authorList>
            <person name="Lacey H.J."/>
            <person name="Gilchrist C.L.M."/>
            <person name="Crombie A."/>
            <person name="Kalaitzis J.A."/>
            <person name="Vuong D."/>
            <person name="Rutledge P.J."/>
            <person name="Turner P."/>
            <person name="Pitt J.I."/>
            <person name="Lacey E."/>
            <person name="Chooi Y.H."/>
            <person name="Piggott A.M."/>
        </authorList>
    </citation>
    <scope>NUCLEOTIDE SEQUENCE</scope>
    <source>
        <strain evidence="4">MST-FP2251</strain>
    </source>
</reference>
<evidence type="ECO:0000313" key="5">
    <source>
        <dbReference type="Proteomes" id="UP001194746"/>
    </source>
</evidence>
<feature type="domain" description="Methyltransferase" evidence="3">
    <location>
        <begin position="54"/>
        <end position="147"/>
    </location>
</feature>
<accession>A0AAD4CHW9</accession>
<keyword evidence="2" id="KW-0808">Transferase</keyword>
<reference evidence="4" key="2">
    <citation type="submission" date="2020-02" db="EMBL/GenBank/DDBJ databases">
        <authorList>
            <person name="Gilchrist C.L.M."/>
            <person name="Chooi Y.-H."/>
        </authorList>
    </citation>
    <scope>NUCLEOTIDE SEQUENCE</scope>
    <source>
        <strain evidence="4">MST-FP2251</strain>
    </source>
</reference>
<sequence>MDNSQIKDNVEKAYDNIADTYLSWTENTFASRLSYLTRLLALLPTPSDEKPISILELGCGAGVPVTQTLASNPHIRITANDISSAQIALARKHLPESVRLIQGDMMDIHFQPEELDAVVGMYSISHLPREEQTTMLQRIMQWLKPGGRLLMNFAERESAAHTDETWLGGSEGGMYWSAWGAEGTRGVLKQLGYEIEIDEVVQDDERGKLVGFLWIVAKKPCP</sequence>